<protein>
    <submittedName>
        <fullName evidence="1">Uncharacterized protein</fullName>
    </submittedName>
</protein>
<comment type="caution">
    <text evidence="1">The sequence shown here is derived from an EMBL/GenBank/DDBJ whole genome shotgun (WGS) entry which is preliminary data.</text>
</comment>
<sequence length="130" mass="14691">MDIASIQKRISSIEELKNEQRVASEAISNALSNDSSYQQVVKESKEVNAKKKRLRDSVLETSENKEVVAKLRDIKEEISTLEDLLAYELMEYSQKNNTDIIEGADGLVRKFKILVKLMPGRGFEGELGDN</sequence>
<dbReference type="AlphaFoldDB" id="A0A554JCP5"/>
<proteinExistence type="predicted"/>
<dbReference type="EMBL" id="VMFD01000017">
    <property type="protein sequence ID" value="TSC66060.1"/>
    <property type="molecule type" value="Genomic_DNA"/>
</dbReference>
<reference evidence="1 2" key="1">
    <citation type="submission" date="2017-08" db="EMBL/GenBank/DDBJ databases">
        <title>Mechanisms for carbon and nitrogen cycling indicate functional differentiation within the Candidate Phyla Radiation.</title>
        <authorList>
            <person name="Danczak R.E."/>
            <person name="Johnston M.D."/>
            <person name="Kenah C."/>
            <person name="Slattery M."/>
            <person name="Wrighton K.C."/>
            <person name="Wilkins M.J."/>
        </authorList>
    </citation>
    <scope>NUCLEOTIDE SEQUENCE [LARGE SCALE GENOMIC DNA]</scope>
    <source>
        <strain evidence="1">Gr01-1014_85</strain>
    </source>
</reference>
<dbReference type="Proteomes" id="UP000316253">
    <property type="component" value="Unassembled WGS sequence"/>
</dbReference>
<name>A0A554JCP5_9BACT</name>
<organism evidence="1 2">
    <name type="scientific">Candidatus Berkelbacteria bacterium Gr01-1014_85</name>
    <dbReference type="NCBI Taxonomy" id="2017150"/>
    <lineage>
        <taxon>Bacteria</taxon>
        <taxon>Candidatus Berkelbacteria</taxon>
    </lineage>
</organism>
<gene>
    <name evidence="1" type="ORF">CEO22_243</name>
</gene>
<evidence type="ECO:0000313" key="1">
    <source>
        <dbReference type="EMBL" id="TSC66060.1"/>
    </source>
</evidence>
<accession>A0A554JCP5</accession>
<evidence type="ECO:0000313" key="2">
    <source>
        <dbReference type="Proteomes" id="UP000316253"/>
    </source>
</evidence>